<keyword evidence="1" id="KW-0472">Membrane</keyword>
<keyword evidence="1" id="KW-1133">Transmembrane helix</keyword>
<keyword evidence="3" id="KW-1185">Reference proteome</keyword>
<accession>A0ABS4K5L2</accession>
<organism evidence="2 3">
    <name type="scientific">Clostridium punense</name>
    <dbReference type="NCBI Taxonomy" id="1054297"/>
    <lineage>
        <taxon>Bacteria</taxon>
        <taxon>Bacillati</taxon>
        <taxon>Bacillota</taxon>
        <taxon>Clostridia</taxon>
        <taxon>Eubacteriales</taxon>
        <taxon>Clostridiaceae</taxon>
        <taxon>Clostridium</taxon>
    </lineage>
</organism>
<dbReference type="EMBL" id="JAGGLL010000022">
    <property type="protein sequence ID" value="MBP2023067.1"/>
    <property type="molecule type" value="Genomic_DNA"/>
</dbReference>
<proteinExistence type="predicted"/>
<sequence length="42" mass="4972">MLEILEFIFRDIWHFLGTIILLETIFGGLRGIFGKYIKISKE</sequence>
<dbReference type="Proteomes" id="UP001519308">
    <property type="component" value="Unassembled WGS sequence"/>
</dbReference>
<evidence type="ECO:0000313" key="2">
    <source>
        <dbReference type="EMBL" id="MBP2023067.1"/>
    </source>
</evidence>
<name>A0ABS4K5L2_9CLOT</name>
<evidence type="ECO:0000256" key="1">
    <source>
        <dbReference type="SAM" id="Phobius"/>
    </source>
</evidence>
<comment type="caution">
    <text evidence="2">The sequence shown here is derived from an EMBL/GenBank/DDBJ whole genome shotgun (WGS) entry which is preliminary data.</text>
</comment>
<feature type="transmembrane region" description="Helical" evidence="1">
    <location>
        <begin position="12"/>
        <end position="33"/>
    </location>
</feature>
<dbReference type="RefSeq" id="WP_021282330.1">
    <property type="nucleotide sequence ID" value="NZ_JAGGLL010000022.1"/>
</dbReference>
<reference evidence="2 3" key="1">
    <citation type="submission" date="2021-03" db="EMBL/GenBank/DDBJ databases">
        <title>Genomic Encyclopedia of Type Strains, Phase IV (KMG-IV): sequencing the most valuable type-strain genomes for metagenomic binning, comparative biology and taxonomic classification.</title>
        <authorList>
            <person name="Goeker M."/>
        </authorList>
    </citation>
    <scope>NUCLEOTIDE SEQUENCE [LARGE SCALE GENOMIC DNA]</scope>
    <source>
        <strain evidence="2 3">DSM 28650</strain>
    </source>
</reference>
<protein>
    <submittedName>
        <fullName evidence="2">Uncharacterized protein</fullName>
    </submittedName>
</protein>
<gene>
    <name evidence="2" type="ORF">J2Z44_002892</name>
</gene>
<keyword evidence="1" id="KW-0812">Transmembrane</keyword>
<evidence type="ECO:0000313" key="3">
    <source>
        <dbReference type="Proteomes" id="UP001519308"/>
    </source>
</evidence>